<dbReference type="EMBL" id="UZAJ01041038">
    <property type="protein sequence ID" value="VDP18016.1"/>
    <property type="molecule type" value="Genomic_DNA"/>
</dbReference>
<protein>
    <submittedName>
        <fullName evidence="3">Polyphosphate kinase</fullName>
    </submittedName>
</protein>
<evidence type="ECO:0000313" key="3">
    <source>
        <dbReference type="WBParaSite" id="OFLC_0001465901-mRNA-1"/>
    </source>
</evidence>
<dbReference type="AlphaFoldDB" id="A0A183I4I6"/>
<proteinExistence type="predicted"/>
<dbReference type="Proteomes" id="UP000267606">
    <property type="component" value="Unassembled WGS sequence"/>
</dbReference>
<sequence>MVELVRQTDTDIKGEFRVQFRAQSKRGKSIEFFPAKWHELKHRVEYLPHYSEKLMELYRDEEFNPGQLNIEIRLAFALNDFNYIVSKVDLNPLLKLEPESKTDRRLKRMPFAEENDELCVYLNFYFNNFFLNNI</sequence>
<dbReference type="WBParaSite" id="OFLC_0001465901-mRNA-1">
    <property type="protein sequence ID" value="OFLC_0001465901-mRNA-1"/>
    <property type="gene ID" value="OFLC_0001465901"/>
</dbReference>
<organism evidence="3">
    <name type="scientific">Onchocerca flexuosa</name>
    <dbReference type="NCBI Taxonomy" id="387005"/>
    <lineage>
        <taxon>Eukaryota</taxon>
        <taxon>Metazoa</taxon>
        <taxon>Ecdysozoa</taxon>
        <taxon>Nematoda</taxon>
        <taxon>Chromadorea</taxon>
        <taxon>Rhabditida</taxon>
        <taxon>Spirurina</taxon>
        <taxon>Spiruromorpha</taxon>
        <taxon>Filarioidea</taxon>
        <taxon>Onchocercidae</taxon>
        <taxon>Onchocerca</taxon>
    </lineage>
</organism>
<reference evidence="1 2" key="2">
    <citation type="submission" date="2018-11" db="EMBL/GenBank/DDBJ databases">
        <authorList>
            <consortium name="Pathogen Informatics"/>
        </authorList>
    </citation>
    <scope>NUCLEOTIDE SEQUENCE [LARGE SCALE GENOMIC DNA]</scope>
</reference>
<gene>
    <name evidence="1" type="ORF">OFLC_LOCUS14648</name>
</gene>
<keyword evidence="2" id="KW-1185">Reference proteome</keyword>
<evidence type="ECO:0000313" key="1">
    <source>
        <dbReference type="EMBL" id="VDP18016.1"/>
    </source>
</evidence>
<evidence type="ECO:0000313" key="2">
    <source>
        <dbReference type="Proteomes" id="UP000267606"/>
    </source>
</evidence>
<reference evidence="3" key="1">
    <citation type="submission" date="2016-06" db="UniProtKB">
        <authorList>
            <consortium name="WormBaseParasite"/>
        </authorList>
    </citation>
    <scope>IDENTIFICATION</scope>
</reference>
<name>A0A183I4I6_9BILA</name>
<accession>A0A183I4I6</accession>